<organism evidence="1 2">
    <name type="scientific">Phytophthora citrophthora</name>
    <dbReference type="NCBI Taxonomy" id="4793"/>
    <lineage>
        <taxon>Eukaryota</taxon>
        <taxon>Sar</taxon>
        <taxon>Stramenopiles</taxon>
        <taxon>Oomycota</taxon>
        <taxon>Peronosporomycetes</taxon>
        <taxon>Peronosporales</taxon>
        <taxon>Peronosporaceae</taxon>
        <taxon>Phytophthora</taxon>
    </lineage>
</organism>
<comment type="caution">
    <text evidence="1">The sequence shown here is derived from an EMBL/GenBank/DDBJ whole genome shotgun (WGS) entry which is preliminary data.</text>
</comment>
<reference evidence="1" key="1">
    <citation type="submission" date="2023-08" db="EMBL/GenBank/DDBJ databases">
        <title>Reference Genome Resource for the Citrus Pathogen Phytophthora citrophthora.</title>
        <authorList>
            <person name="Moller H."/>
            <person name="Coetzee B."/>
            <person name="Rose L.J."/>
            <person name="Van Niekerk J.M."/>
        </authorList>
    </citation>
    <scope>NUCLEOTIDE SEQUENCE</scope>
    <source>
        <strain evidence="1">STE-U-9442</strain>
    </source>
</reference>
<gene>
    <name evidence="1" type="ORF">P3T76_014977</name>
</gene>
<protein>
    <submittedName>
        <fullName evidence="1">Uncharacterized protein</fullName>
    </submittedName>
</protein>
<accession>A0AAD9G068</accession>
<proteinExistence type="predicted"/>
<dbReference type="EMBL" id="JASMQC010000047">
    <property type="protein sequence ID" value="KAK1929579.1"/>
    <property type="molecule type" value="Genomic_DNA"/>
</dbReference>
<dbReference type="Proteomes" id="UP001259832">
    <property type="component" value="Unassembled WGS sequence"/>
</dbReference>
<sequence>MCKYIFPENHPKANQQCGSKGDWCRHHAKHQPVVAEPVVAEPAVAEPTMTDSIEEVYGAHCVQHIKSVDKYDQPSLGDSRELSPSDWIKSKMHVVGDTIDYKHSDDVTPDFGRDGYTYLLQYQFEENDGSQFLDNIFFKSSEDRESFEQANIECGVEYFLATKSYDERLYQLCMMN</sequence>
<evidence type="ECO:0000313" key="2">
    <source>
        <dbReference type="Proteomes" id="UP001259832"/>
    </source>
</evidence>
<name>A0AAD9G068_9STRA</name>
<dbReference type="AlphaFoldDB" id="A0AAD9G068"/>
<keyword evidence="2" id="KW-1185">Reference proteome</keyword>
<evidence type="ECO:0000313" key="1">
    <source>
        <dbReference type="EMBL" id="KAK1929579.1"/>
    </source>
</evidence>